<evidence type="ECO:0000256" key="4">
    <source>
        <dbReference type="ARBA" id="ARBA00013948"/>
    </source>
</evidence>
<evidence type="ECO:0000256" key="3">
    <source>
        <dbReference type="ARBA" id="ARBA00012513"/>
    </source>
</evidence>
<evidence type="ECO:0000256" key="9">
    <source>
        <dbReference type="ARBA" id="ARBA00048679"/>
    </source>
</evidence>
<dbReference type="GO" id="GO:0005524">
    <property type="term" value="F:ATP binding"/>
    <property type="evidence" value="ECO:0007669"/>
    <property type="project" value="InterPro"/>
</dbReference>
<dbReference type="HOGENOM" id="CLU_591943_0_0_1"/>
<feature type="non-terminal residue" evidence="11">
    <location>
        <position position="1"/>
    </location>
</feature>
<dbReference type="SUPFAM" id="SSF56112">
    <property type="entry name" value="Protein kinase-like (PK-like)"/>
    <property type="match status" value="1"/>
</dbReference>
<reference evidence="11 12" key="1">
    <citation type="journal article" date="2014" name="Proc. Natl. Acad. Sci. U.S.A.">
        <title>Trajectory and genomic determinants of fungal-pathogen speciation and host adaptation.</title>
        <authorList>
            <person name="Hu X."/>
            <person name="Xiao G."/>
            <person name="Zheng P."/>
            <person name="Shang Y."/>
            <person name="Su Y."/>
            <person name="Zhang X."/>
            <person name="Liu X."/>
            <person name="Zhan S."/>
            <person name="St Leger R.J."/>
            <person name="Wang C."/>
        </authorList>
    </citation>
    <scope>NUCLEOTIDE SEQUENCE [LARGE SCALE GENOMIC DNA]</scope>
    <source>
        <strain evidence="11 12">ARSEF 549</strain>
    </source>
</reference>
<dbReference type="SUPFAM" id="SSF52540">
    <property type="entry name" value="P-loop containing nucleoside triphosphate hydrolases"/>
    <property type="match status" value="1"/>
</dbReference>
<dbReference type="PANTHER" id="PTHR23070">
    <property type="entry name" value="BCS1 AAA-TYPE ATPASE"/>
    <property type="match status" value="1"/>
</dbReference>
<dbReference type="GO" id="GO:0004674">
    <property type="term" value="F:protein serine/threonine kinase activity"/>
    <property type="evidence" value="ECO:0007669"/>
    <property type="project" value="UniProtKB-EC"/>
</dbReference>
<dbReference type="InterPro" id="IPR003959">
    <property type="entry name" value="ATPase_AAA_core"/>
</dbReference>
<dbReference type="PROSITE" id="PS50011">
    <property type="entry name" value="PROTEIN_KINASE_DOM"/>
    <property type="match status" value="1"/>
</dbReference>
<dbReference type="Gene3D" id="1.10.510.10">
    <property type="entry name" value="Transferase(Phosphotransferase) domain 1"/>
    <property type="match status" value="1"/>
</dbReference>
<accession>A0A0B4F4H5</accession>
<evidence type="ECO:0000256" key="5">
    <source>
        <dbReference type="ARBA" id="ARBA00019973"/>
    </source>
</evidence>
<sequence>MRSLSNLWCLLRSWRNYFILKLYNLVFRNNDRSAETPFASLAELERLPAAAFPGSTAIFFRPRRGIILKAAVKIGEDQAIGKRQNVDSYFSIEEQVLRRLGPHPRIIRFLGPHPSGLLLVEASHGNLQCYLHEHNASIPFCLRQKWFIQAVESIAFIHSRGVIHSDLRPENFLVHGTAPISFDLWLCDFGGSTCEELALSAKKLPDSGFFNPKLPWEPTFAVDIFSLGSVLYAIVKGHWPFRTGTGPFTSIEEMEEYEASVDACFASGTFPSVEGLFGGDIVLGCWDGTFNWRAQKRTNTVILPDDVKNDFFDDLAEYLDPDAVAWYVEHGQLYSRGYLLYGEPGTGKTSPSLAAARKFGLDVYAMNLFKVNDATLQKLMSKLPTRCVLLPEDIDAIESTKSRENSDAGSSTSSSVTLSGLLNAIDGVGSVEGRVLIMTTNHVDCLEPAVIRPGRVDKMVEFGLASRRCCWRCSGTPICHYPARPKEQEARAETGPEAKMLRTCRN</sequence>
<keyword evidence="12" id="KW-1185">Reference proteome</keyword>
<dbReference type="EC" id="2.7.11.1" evidence="3"/>
<dbReference type="GO" id="GO:0016887">
    <property type="term" value="F:ATP hydrolysis activity"/>
    <property type="evidence" value="ECO:0007669"/>
    <property type="project" value="InterPro"/>
</dbReference>
<evidence type="ECO:0000313" key="11">
    <source>
        <dbReference type="EMBL" id="KID62682.1"/>
    </source>
</evidence>
<feature type="domain" description="Protein kinase" evidence="10">
    <location>
        <begin position="41"/>
        <end position="312"/>
    </location>
</feature>
<name>A0A0B4F4H5_METAF</name>
<dbReference type="SMART" id="SM00220">
    <property type="entry name" value="S_TKc"/>
    <property type="match status" value="1"/>
</dbReference>
<dbReference type="Pfam" id="PF00004">
    <property type="entry name" value="AAA"/>
    <property type="match status" value="1"/>
</dbReference>
<dbReference type="Proteomes" id="UP000031186">
    <property type="component" value="Unassembled WGS sequence"/>
</dbReference>
<organism evidence="11 12">
    <name type="scientific">Metarhizium anisopliae (strain ARSEF 549)</name>
    <dbReference type="NCBI Taxonomy" id="3151832"/>
    <lineage>
        <taxon>Eukaryota</taxon>
        <taxon>Fungi</taxon>
        <taxon>Dikarya</taxon>
        <taxon>Ascomycota</taxon>
        <taxon>Pezizomycotina</taxon>
        <taxon>Sordariomycetes</taxon>
        <taxon>Hypocreomycetidae</taxon>
        <taxon>Hypocreales</taxon>
        <taxon>Clavicipitaceae</taxon>
        <taxon>Metarhizium</taxon>
    </lineage>
</organism>
<evidence type="ECO:0000256" key="2">
    <source>
        <dbReference type="ARBA" id="ARBA00011534"/>
    </source>
</evidence>
<dbReference type="InterPro" id="IPR050747">
    <property type="entry name" value="Mitochondrial_chaperone_BCS1"/>
</dbReference>
<dbReference type="CDD" id="cd00180">
    <property type="entry name" value="PKc"/>
    <property type="match status" value="1"/>
</dbReference>
<proteinExistence type="predicted"/>
<comment type="subunit">
    <text evidence="2">Component of the EKC/KEOPS complex composed of at least BUD32, CGI121, GON7, KAE1 and PCC1; the whole complex dimerizes.</text>
</comment>
<comment type="catalytic activity">
    <reaction evidence="8">
        <text>L-threonyl-[protein] + ATP = O-phospho-L-threonyl-[protein] + ADP + H(+)</text>
        <dbReference type="Rhea" id="RHEA:46608"/>
        <dbReference type="Rhea" id="RHEA-COMP:11060"/>
        <dbReference type="Rhea" id="RHEA-COMP:11605"/>
        <dbReference type="ChEBI" id="CHEBI:15378"/>
        <dbReference type="ChEBI" id="CHEBI:30013"/>
        <dbReference type="ChEBI" id="CHEBI:30616"/>
        <dbReference type="ChEBI" id="CHEBI:61977"/>
        <dbReference type="ChEBI" id="CHEBI:456216"/>
        <dbReference type="EC" id="2.7.11.1"/>
    </reaction>
</comment>
<dbReference type="InterPro" id="IPR027417">
    <property type="entry name" value="P-loop_NTPase"/>
</dbReference>
<evidence type="ECO:0000313" key="12">
    <source>
        <dbReference type="Proteomes" id="UP000031186"/>
    </source>
</evidence>
<comment type="caution">
    <text evidence="11">The sequence shown here is derived from an EMBL/GenBank/DDBJ whole genome shotgun (WGS) entry which is preliminary data.</text>
</comment>
<dbReference type="EMBL" id="AZNF01000011">
    <property type="protein sequence ID" value="KID62682.1"/>
    <property type="molecule type" value="Genomic_DNA"/>
</dbReference>
<evidence type="ECO:0000256" key="1">
    <source>
        <dbReference type="ARBA" id="ARBA00003747"/>
    </source>
</evidence>
<gene>
    <name evidence="11" type="ORF">MAN_07898</name>
</gene>
<dbReference type="AlphaFoldDB" id="A0A0B4F4H5"/>
<protein>
    <recommendedName>
        <fullName evidence="5">EKC/KEOPS complex subunit BUD32</fullName>
        <ecNumber evidence="3">2.7.11.1</ecNumber>
    </recommendedName>
    <alternativeName>
        <fullName evidence="6 7">Atypical Serine/threonine protein kinase BUD32</fullName>
    </alternativeName>
    <alternativeName>
        <fullName evidence="4">EKC/KEOPS complex subunit bud32</fullName>
    </alternativeName>
</protein>
<evidence type="ECO:0000256" key="7">
    <source>
        <dbReference type="ARBA" id="ARBA00033194"/>
    </source>
</evidence>
<dbReference type="Gene3D" id="3.40.50.300">
    <property type="entry name" value="P-loop containing nucleotide triphosphate hydrolases"/>
    <property type="match status" value="1"/>
</dbReference>
<comment type="catalytic activity">
    <reaction evidence="9">
        <text>L-seryl-[protein] + ATP = O-phospho-L-seryl-[protein] + ADP + H(+)</text>
        <dbReference type="Rhea" id="RHEA:17989"/>
        <dbReference type="Rhea" id="RHEA-COMP:9863"/>
        <dbReference type="Rhea" id="RHEA-COMP:11604"/>
        <dbReference type="ChEBI" id="CHEBI:15378"/>
        <dbReference type="ChEBI" id="CHEBI:29999"/>
        <dbReference type="ChEBI" id="CHEBI:30616"/>
        <dbReference type="ChEBI" id="CHEBI:83421"/>
        <dbReference type="ChEBI" id="CHEBI:456216"/>
        <dbReference type="EC" id="2.7.11.1"/>
    </reaction>
</comment>
<dbReference type="InterPro" id="IPR008266">
    <property type="entry name" value="Tyr_kinase_AS"/>
</dbReference>
<comment type="function">
    <text evidence="1">Component of the EKC/KEOPS complex that is required for the formation of a threonylcarbamoyl group on adenosine at position 37 (t(6)A37) in tRNAs that read codons beginning with adenine. The complex is probably involved in the transfer of the threonylcarbamoyl moiety of threonylcarbamoyl-AMP (TC-AMP) to the N6 group of A37. BUD32 has ATPase activity in the context of the EKC/KEOPS complex and likely plays a supporting role to the catalytic subunit KAE1. The EKC/KEOPS complex also promotes both telomere uncapping and telomere elongation. The complex is required for efficient recruitment of transcriptional coactivators.</text>
</comment>
<dbReference type="PROSITE" id="PS00109">
    <property type="entry name" value="PROTEIN_KINASE_TYR"/>
    <property type="match status" value="1"/>
</dbReference>
<dbReference type="InterPro" id="IPR011009">
    <property type="entry name" value="Kinase-like_dom_sf"/>
</dbReference>
<evidence type="ECO:0000259" key="10">
    <source>
        <dbReference type="PROSITE" id="PS50011"/>
    </source>
</evidence>
<dbReference type="InterPro" id="IPR000719">
    <property type="entry name" value="Prot_kinase_dom"/>
</dbReference>
<dbReference type="VEuPathDB" id="FungiDB:MAN_07898"/>
<evidence type="ECO:0000256" key="8">
    <source>
        <dbReference type="ARBA" id="ARBA00047899"/>
    </source>
</evidence>
<evidence type="ECO:0000256" key="6">
    <source>
        <dbReference type="ARBA" id="ARBA00030980"/>
    </source>
</evidence>
<dbReference type="Pfam" id="PF00069">
    <property type="entry name" value="Pkinase"/>
    <property type="match status" value="1"/>
</dbReference>